<dbReference type="AlphaFoldDB" id="A0A7W7LB67"/>
<gene>
    <name evidence="1" type="ORF">FHS38_002837</name>
</gene>
<keyword evidence="2" id="KW-1185">Reference proteome</keyword>
<protein>
    <submittedName>
        <fullName evidence="1">Uncharacterized protein</fullName>
    </submittedName>
</protein>
<dbReference type="RefSeq" id="WP_184733880.1">
    <property type="nucleotide sequence ID" value="NZ_BMRW01000005.1"/>
</dbReference>
<accession>A0A7W7LB67</accession>
<evidence type="ECO:0000313" key="2">
    <source>
        <dbReference type="Proteomes" id="UP000556436"/>
    </source>
</evidence>
<dbReference type="EMBL" id="JACHJG010000005">
    <property type="protein sequence ID" value="MBB4886792.1"/>
    <property type="molecule type" value="Genomic_DNA"/>
</dbReference>
<evidence type="ECO:0000313" key="1">
    <source>
        <dbReference type="EMBL" id="MBB4886792.1"/>
    </source>
</evidence>
<reference evidence="1 2" key="1">
    <citation type="submission" date="2020-08" db="EMBL/GenBank/DDBJ databases">
        <title>Genomic Encyclopedia of Type Strains, Phase III (KMG-III): the genomes of soil and plant-associated and newly described type strains.</title>
        <authorList>
            <person name="Whitman W."/>
        </authorList>
    </citation>
    <scope>NUCLEOTIDE SEQUENCE [LARGE SCALE GENOMIC DNA]</scope>
    <source>
        <strain evidence="1 2">CECT 3265</strain>
    </source>
</reference>
<proteinExistence type="predicted"/>
<sequence length="372" mass="39124">MNIRSAWLLNSTDADGGQTRVDTRLAPLGTMTPNGVLTSRDGVIPGSAGGTETISGLRVFGDTAGMSAKVAPGRAIVQSTEVAGSYPVVSAEHTSVTFGDGDPGYPRVDLVVLRVYDAQQDSSNQTAAVVEVVQGVPAANPVAPKTPLGSLALAEVTVPKGASSGTGGINWATAVKDRRRATVAVGGIIPLGWGLGFDGAYPGQYRDTGAGLERWDGQKWMPYPQRPSWQDYTPTWRATQGPPVNLGNGTVEGRYIQDGPIVHFRALLTIGSTTTWGGSGSNGNWYLSLPVRPVSKPAHTVNFRARIGGESNGYFHGGAEISASYEERGVARSWSAVQASGKPTGFWVDGDDPMPPVAKNWYEVYGTYEAAV</sequence>
<name>A0A7W7LB67_STRNE</name>
<organism evidence="1 2">
    <name type="scientific">Streptomyces netropsis</name>
    <name type="common">Streptoverticillium netropsis</name>
    <dbReference type="NCBI Taxonomy" id="55404"/>
    <lineage>
        <taxon>Bacteria</taxon>
        <taxon>Bacillati</taxon>
        <taxon>Actinomycetota</taxon>
        <taxon>Actinomycetes</taxon>
        <taxon>Kitasatosporales</taxon>
        <taxon>Streptomycetaceae</taxon>
        <taxon>Streptomyces</taxon>
    </lineage>
</organism>
<dbReference type="Proteomes" id="UP000556436">
    <property type="component" value="Unassembled WGS sequence"/>
</dbReference>
<comment type="caution">
    <text evidence="1">The sequence shown here is derived from an EMBL/GenBank/DDBJ whole genome shotgun (WGS) entry which is preliminary data.</text>
</comment>